<organism evidence="1 2">
    <name type="scientific">Mythimna unipuncta nucleopolyhedrovirus</name>
    <dbReference type="NCBI Taxonomy" id="447897"/>
    <lineage>
        <taxon>Viruses</taxon>
        <taxon>Viruses incertae sedis</taxon>
        <taxon>Naldaviricetes</taxon>
        <taxon>Lefavirales</taxon>
        <taxon>Baculoviridae</taxon>
        <taxon>Alphabaculovirus</taxon>
    </lineage>
</organism>
<protein>
    <submittedName>
        <fullName evidence="1">ORF152</fullName>
    </submittedName>
</protein>
<dbReference type="RefSeq" id="YP_010796610.1">
    <property type="nucleotide sequence ID" value="NC_076031.1"/>
</dbReference>
<dbReference type="Proteomes" id="UP000501969">
    <property type="component" value="Segment"/>
</dbReference>
<accession>A0A346TPT8</accession>
<dbReference type="KEGG" id="vg:80534105"/>
<dbReference type="GeneID" id="80534105"/>
<proteinExistence type="predicted"/>
<name>A0A346TPT8_9ABAC</name>
<sequence>MDTEYYHIVSYQPFVPQLYNEVLRNYSDMLLGANCEYMVHCHPVIHAFARRVHSINDFQKEFHKDKLRIIKLLDKDSDAFREFTKSLDSMLSYANALQIFWTQRRLILKLGFIIKTQNTRKLRVVIGKLLKPFQIEPVSNVEILDSAYSDLKVVTCVLKVSIENDEGPASVKVRSFVSYNSVSRQLLIHMPQYVCNLDFWMNYIKHRNLTRVGDHNGKYCSYANKLKTFCDKPIIHSFVRRNNADTLIFDCNTRPYNNNVPMTKVDFLHTPLRIKKRLYSIYQK</sequence>
<keyword evidence="2" id="KW-1185">Reference proteome</keyword>
<evidence type="ECO:0000313" key="1">
    <source>
        <dbReference type="EMBL" id="AXU41598.1"/>
    </source>
</evidence>
<evidence type="ECO:0000313" key="2">
    <source>
        <dbReference type="Proteomes" id="UP000501969"/>
    </source>
</evidence>
<dbReference type="EMBL" id="MH124167">
    <property type="protein sequence ID" value="AXU41598.1"/>
    <property type="molecule type" value="Genomic_DNA"/>
</dbReference>
<reference evidence="1 2" key="1">
    <citation type="submission" date="2018-03" db="EMBL/GenBank/DDBJ databases">
        <title>Complete genome sequence of a second alphabaculovirus from the true armyworm, Mythimna unipuncta.</title>
        <authorList>
            <person name="Harrison R.L."/>
            <person name="Mowery J.D."/>
            <person name="Bauchan G.R."/>
            <person name="Theilmann D.A."/>
            <person name="Erlandson M.A."/>
        </authorList>
    </citation>
    <scope>NUCLEOTIDE SEQUENCE [LARGE SCALE GENOMIC DNA]</scope>
    <source>
        <strain evidence="1 2">KY310</strain>
    </source>
</reference>